<feature type="region of interest" description="Disordered" evidence="1">
    <location>
        <begin position="13"/>
        <end position="67"/>
    </location>
</feature>
<feature type="compositionally biased region" description="Polar residues" evidence="1">
    <location>
        <begin position="13"/>
        <end position="27"/>
    </location>
</feature>
<evidence type="ECO:0000256" key="1">
    <source>
        <dbReference type="SAM" id="MobiDB-lite"/>
    </source>
</evidence>
<comment type="caution">
    <text evidence="2">The sequence shown here is derived from an EMBL/GenBank/DDBJ whole genome shotgun (WGS) entry which is preliminary data.</text>
</comment>
<proteinExistence type="predicted"/>
<evidence type="ECO:0000313" key="3">
    <source>
        <dbReference type="Proteomes" id="UP000017861"/>
    </source>
</evidence>
<dbReference type="AlphaFoldDB" id="V5C0B0"/>
<protein>
    <submittedName>
        <fullName evidence="2">Uncharacterized protein</fullName>
    </submittedName>
</protein>
<name>V5C0B0_TRYCR</name>
<dbReference type="EMBL" id="AYLP01000006">
    <property type="protein sequence ID" value="ESS70228.1"/>
    <property type="molecule type" value="Genomic_DNA"/>
</dbReference>
<feature type="region of interest" description="Disordered" evidence="1">
    <location>
        <begin position="177"/>
        <end position="219"/>
    </location>
</feature>
<dbReference type="VEuPathDB" id="TriTrypDB:TCDM_01032"/>
<evidence type="ECO:0000313" key="2">
    <source>
        <dbReference type="EMBL" id="ESS70228.1"/>
    </source>
</evidence>
<organism evidence="2 3">
    <name type="scientific">Trypanosoma cruzi Dm28c</name>
    <dbReference type="NCBI Taxonomy" id="1416333"/>
    <lineage>
        <taxon>Eukaryota</taxon>
        <taxon>Discoba</taxon>
        <taxon>Euglenozoa</taxon>
        <taxon>Kinetoplastea</taxon>
        <taxon>Metakinetoplastina</taxon>
        <taxon>Trypanosomatida</taxon>
        <taxon>Trypanosomatidae</taxon>
        <taxon>Trypanosoma</taxon>
        <taxon>Schizotrypanum</taxon>
    </lineage>
</organism>
<gene>
    <name evidence="2" type="ORF">TCDM_01032</name>
</gene>
<accession>V5C0B0</accession>
<sequence length="374" mass="41185">MLVIRQIIRNAQATQTRYSRAQQTSRRAPQIAASDSQRRPHRPHKASSLCDSARCQRHRAPEPPSCRPSAPCRQEHAAACHAHQRCFYHGQPACSALPHKHRPVRAVKRMEYHALPLRSAKNSTTISKLKRINGTRALSNMQRDSPSVRLATLAACCGRPVASRVCSSCAFSGRADKMRPKHRDSAMKPNRQCTRQRPTRREGIDASTSRNGSNDIRPHSAHCVAKGARRMPRVAANILALSGRSRVTKTSIALLSRGCIGEVQVRSVASHIQPRLRHVAMTRASSLGFASMRFNKHLRRSQSTSAASQRSHRTHALRIGASEIGKGLRCGTGHLPSRFPAAMPFVKPQGTIKPPITLWNWKGDDAHCGASSSA</sequence>
<feature type="compositionally biased region" description="Basic and acidic residues" evidence="1">
    <location>
        <begin position="177"/>
        <end position="186"/>
    </location>
</feature>
<dbReference type="Proteomes" id="UP000017861">
    <property type="component" value="Unassembled WGS sequence"/>
</dbReference>
<reference evidence="2 3" key="1">
    <citation type="journal article" date="2014" name="Genome Announc.">
        <title>Trypanosoma cruzi Clone Dm28c Draft Genome Sequence.</title>
        <authorList>
            <person name="Grisard E.C."/>
            <person name="Teixeira S.M."/>
            <person name="de Almeida L.G."/>
            <person name="Stoco P.H."/>
            <person name="Gerber A.L."/>
            <person name="Talavera-Lopez C."/>
            <person name="Lima O.C."/>
            <person name="Andersson B."/>
            <person name="de Vasconcelos A.T."/>
        </authorList>
    </citation>
    <scope>NUCLEOTIDE SEQUENCE [LARGE SCALE GENOMIC DNA]</scope>
    <source>
        <strain evidence="2 3">Dm28c</strain>
    </source>
</reference>